<accession>A0ABV3RTN9</accession>
<evidence type="ECO:0000313" key="2">
    <source>
        <dbReference type="Proteomes" id="UP001556098"/>
    </source>
</evidence>
<reference evidence="1 2" key="1">
    <citation type="submission" date="2024-07" db="EMBL/GenBank/DDBJ databases">
        <title>Marimonas sp.nov., isolated from tidal-flat sediment.</title>
        <authorList>
            <person name="Jayan J.N."/>
            <person name="Lee S.S."/>
        </authorList>
    </citation>
    <scope>NUCLEOTIDE SEQUENCE [LARGE SCALE GENOMIC DNA]</scope>
    <source>
        <strain evidence="1 2">MJW-29</strain>
    </source>
</reference>
<protein>
    <recommendedName>
        <fullName evidence="3">Phytanoyl-CoA dioxygenase (PhyH)</fullName>
    </recommendedName>
</protein>
<dbReference type="RefSeq" id="WP_367879102.1">
    <property type="nucleotide sequence ID" value="NZ_JBFNXX010000015.1"/>
</dbReference>
<sequence>MVEEGYEVFDSDAAVARWARAALRIARVIAADPAQRAQHLRHGKTWFVGVDALPNAADGAIEGVPLTGPWERRVDRPASWHAAQLSIVYPGYPARDPDQSEANHRFRVTRFAAHVDGLLPVGPDRRRYLREPHAFVLGLPLNLAEVAPLMVWPGSQRIMGAAFRAVIGEREPTKVDLTEAYQAARREVFDSIAPMPVAARPGQAILLHRHLLHGMAPWPAHTPGPAEGRMLAYFRPQFSAEAWVADT</sequence>
<gene>
    <name evidence="1" type="ORF">AB2B41_17480</name>
</gene>
<proteinExistence type="predicted"/>
<name>A0ABV3RTN9_9RHOB</name>
<comment type="caution">
    <text evidence="1">The sequence shown here is derived from an EMBL/GenBank/DDBJ whole genome shotgun (WGS) entry which is preliminary data.</text>
</comment>
<evidence type="ECO:0008006" key="3">
    <source>
        <dbReference type="Google" id="ProtNLM"/>
    </source>
</evidence>
<dbReference type="Proteomes" id="UP001556098">
    <property type="component" value="Unassembled WGS sequence"/>
</dbReference>
<dbReference type="EMBL" id="JBFNXX010000015">
    <property type="protein sequence ID" value="MEW9921403.1"/>
    <property type="molecule type" value="Genomic_DNA"/>
</dbReference>
<dbReference type="SUPFAM" id="SSF51197">
    <property type="entry name" value="Clavaminate synthase-like"/>
    <property type="match status" value="1"/>
</dbReference>
<dbReference type="Gene3D" id="2.60.120.620">
    <property type="entry name" value="q2cbj1_9rhob like domain"/>
    <property type="match status" value="1"/>
</dbReference>
<organism evidence="1 2">
    <name type="scientific">Sulfitobacter sediminis</name>
    <dbReference type="NCBI Taxonomy" id="3234186"/>
    <lineage>
        <taxon>Bacteria</taxon>
        <taxon>Pseudomonadati</taxon>
        <taxon>Pseudomonadota</taxon>
        <taxon>Alphaproteobacteria</taxon>
        <taxon>Rhodobacterales</taxon>
        <taxon>Roseobacteraceae</taxon>
        <taxon>Sulfitobacter</taxon>
    </lineage>
</organism>
<evidence type="ECO:0000313" key="1">
    <source>
        <dbReference type="EMBL" id="MEW9921403.1"/>
    </source>
</evidence>
<keyword evidence="2" id="KW-1185">Reference proteome</keyword>